<evidence type="ECO:0000259" key="1">
    <source>
        <dbReference type="PROSITE" id="PS01124"/>
    </source>
</evidence>
<dbReference type="Pfam" id="PF01965">
    <property type="entry name" value="DJ-1_PfpI"/>
    <property type="match status" value="1"/>
</dbReference>
<dbReference type="GO" id="GO:0043565">
    <property type="term" value="F:sequence-specific DNA binding"/>
    <property type="evidence" value="ECO:0007669"/>
    <property type="project" value="InterPro"/>
</dbReference>
<proteinExistence type="predicted"/>
<protein>
    <submittedName>
        <fullName evidence="2">AraC family transcriptional regulator</fullName>
    </submittedName>
</protein>
<dbReference type="InterPro" id="IPR002818">
    <property type="entry name" value="DJ-1/PfpI"/>
</dbReference>
<dbReference type="PROSITE" id="PS01124">
    <property type="entry name" value="HTH_ARAC_FAMILY_2"/>
    <property type="match status" value="1"/>
</dbReference>
<dbReference type="Gene3D" id="1.10.10.60">
    <property type="entry name" value="Homeodomain-like"/>
    <property type="match status" value="1"/>
</dbReference>
<sequence>MKIGILVLDGVFDTGLTTLLDTFSTANELALAGGAARAPFDVEVVGFTRQIRTAMSLRIAAAPARGVGKPDWIVVPALNAKTRDALLAALGRRDVGEAKKRLRAWREEGIGIAAACIGTFLLADSGLLDGEDATTTWSLAPLFRERYPTVRLDDSRMVVSSNGIVTAGAAMGHLDLALWFVRQVSPELATLVARFLLIDNRTSQAQYIIPDYLAHADPLVERFERWARDNLSNGFSLQDAANALHVHTRTLQRRTEFVLGKSPLAFFQDLRVQRACQLVQDGCDLDTVAERVGYADASTLRNLLRRKLGRGVRELRANG</sequence>
<dbReference type="RefSeq" id="WP_040053611.1">
    <property type="nucleotide sequence ID" value="NZ_FCNV02000012.1"/>
</dbReference>
<dbReference type="InterPro" id="IPR029062">
    <property type="entry name" value="Class_I_gatase-like"/>
</dbReference>
<dbReference type="PANTHER" id="PTHR43130:SF11">
    <property type="entry name" value="TRANSCRIPTIONAL REGULATORY PROTEIN"/>
    <property type="match status" value="1"/>
</dbReference>
<evidence type="ECO:0000313" key="3">
    <source>
        <dbReference type="Proteomes" id="UP000198263"/>
    </source>
</evidence>
<gene>
    <name evidence="2" type="ORF">AWB72_04541</name>
</gene>
<dbReference type="CDD" id="cd03138">
    <property type="entry name" value="GATase1_AraC_2"/>
    <property type="match status" value="1"/>
</dbReference>
<dbReference type="InterPro" id="IPR052158">
    <property type="entry name" value="INH-QAR"/>
</dbReference>
<feature type="domain" description="HTH araC/xylS-type" evidence="1">
    <location>
        <begin position="221"/>
        <end position="318"/>
    </location>
</feature>
<reference evidence="2 3" key="1">
    <citation type="submission" date="2016-01" db="EMBL/GenBank/DDBJ databases">
        <authorList>
            <person name="Peeters C."/>
        </authorList>
    </citation>
    <scope>NUCLEOTIDE SEQUENCE [LARGE SCALE GENOMIC DNA]</scope>
    <source>
        <strain evidence="2">LMG 29315</strain>
    </source>
</reference>
<evidence type="ECO:0000313" key="2">
    <source>
        <dbReference type="EMBL" id="SAL43261.1"/>
    </source>
</evidence>
<comment type="caution">
    <text evidence="2">The sequence shown here is derived from an EMBL/GenBank/DDBJ whole genome shotgun (WGS) entry which is preliminary data.</text>
</comment>
<dbReference type="Gene3D" id="3.40.50.880">
    <property type="match status" value="1"/>
</dbReference>
<dbReference type="OrthoDB" id="9803764at2"/>
<dbReference type="AlphaFoldDB" id="A0A658R2J0"/>
<dbReference type="SUPFAM" id="SSF52317">
    <property type="entry name" value="Class I glutamine amidotransferase-like"/>
    <property type="match status" value="1"/>
</dbReference>
<dbReference type="EMBL" id="FCNV02000012">
    <property type="protein sequence ID" value="SAL43261.1"/>
    <property type="molecule type" value="Genomic_DNA"/>
</dbReference>
<dbReference type="SMART" id="SM00342">
    <property type="entry name" value="HTH_ARAC"/>
    <property type="match status" value="1"/>
</dbReference>
<accession>A0A658R2J0</accession>
<dbReference type="Pfam" id="PF12833">
    <property type="entry name" value="HTH_18"/>
    <property type="match status" value="1"/>
</dbReference>
<dbReference type="InterPro" id="IPR018060">
    <property type="entry name" value="HTH_AraC"/>
</dbReference>
<dbReference type="Proteomes" id="UP000198263">
    <property type="component" value="Unassembled WGS sequence"/>
</dbReference>
<keyword evidence="3" id="KW-1185">Reference proteome</keyword>
<organism evidence="2 3">
    <name type="scientific">Caballeronia concitans</name>
    <dbReference type="NCBI Taxonomy" id="1777133"/>
    <lineage>
        <taxon>Bacteria</taxon>
        <taxon>Pseudomonadati</taxon>
        <taxon>Pseudomonadota</taxon>
        <taxon>Betaproteobacteria</taxon>
        <taxon>Burkholderiales</taxon>
        <taxon>Burkholderiaceae</taxon>
        <taxon>Caballeronia</taxon>
    </lineage>
</organism>
<dbReference type="PANTHER" id="PTHR43130">
    <property type="entry name" value="ARAC-FAMILY TRANSCRIPTIONAL REGULATOR"/>
    <property type="match status" value="1"/>
</dbReference>
<dbReference type="GO" id="GO:0003700">
    <property type="term" value="F:DNA-binding transcription factor activity"/>
    <property type="evidence" value="ECO:0007669"/>
    <property type="project" value="InterPro"/>
</dbReference>
<name>A0A658R2J0_9BURK</name>